<reference evidence="5" key="1">
    <citation type="submission" date="2020-01" db="EMBL/GenBank/DDBJ databases">
        <title>Phosphoaccumulans saitamaens gen. nov., sp. nov., a polyphosphate accumulating bacterium isolated from surface river water.</title>
        <authorList>
            <person name="Watanabe K."/>
            <person name="Suda W."/>
        </authorList>
    </citation>
    <scope>NUCLEOTIDE SEQUENCE [LARGE SCALE GENOMIC DNA]</scope>
    <source>
        <strain evidence="5">ICHIAU1</strain>
    </source>
</reference>
<keyword evidence="5" id="KW-1185">Reference proteome</keyword>
<dbReference type="Gene3D" id="3.40.50.2300">
    <property type="match status" value="2"/>
</dbReference>
<accession>A0A679I4F9</accession>
<evidence type="ECO:0000313" key="5">
    <source>
        <dbReference type="Proteomes" id="UP000463961"/>
    </source>
</evidence>
<keyword evidence="2" id="KW-0732">Signal</keyword>
<dbReference type="SUPFAM" id="SSF53822">
    <property type="entry name" value="Periplasmic binding protein-like I"/>
    <property type="match status" value="1"/>
</dbReference>
<comment type="similarity">
    <text evidence="1">Belongs to the leucine-binding protein family.</text>
</comment>
<dbReference type="AlphaFoldDB" id="A0A679I4F9"/>
<dbReference type="Pfam" id="PF13458">
    <property type="entry name" value="Peripla_BP_6"/>
    <property type="match status" value="1"/>
</dbReference>
<gene>
    <name evidence="4" type="ORF">ICHIAU1_15410</name>
</gene>
<dbReference type="Proteomes" id="UP000463961">
    <property type="component" value="Chromosome"/>
</dbReference>
<dbReference type="PANTHER" id="PTHR30483">
    <property type="entry name" value="LEUCINE-SPECIFIC-BINDING PROTEIN"/>
    <property type="match status" value="1"/>
</dbReference>
<evidence type="ECO:0000256" key="1">
    <source>
        <dbReference type="ARBA" id="ARBA00010062"/>
    </source>
</evidence>
<evidence type="ECO:0000259" key="3">
    <source>
        <dbReference type="Pfam" id="PF13458"/>
    </source>
</evidence>
<dbReference type="PANTHER" id="PTHR30483:SF6">
    <property type="entry name" value="PERIPLASMIC BINDING PROTEIN OF ABC TRANSPORTER FOR NATURAL AMINO ACIDS"/>
    <property type="match status" value="1"/>
</dbReference>
<dbReference type="RefSeq" id="WP_162050031.1">
    <property type="nucleotide sequence ID" value="NZ_AP019011.1"/>
</dbReference>
<dbReference type="CDD" id="cd19979">
    <property type="entry name" value="PBP1_ABC_ligand_binding-like"/>
    <property type="match status" value="1"/>
</dbReference>
<feature type="domain" description="Leucine-binding protein" evidence="3">
    <location>
        <begin position="36"/>
        <end position="378"/>
    </location>
</feature>
<dbReference type="InterPro" id="IPR051010">
    <property type="entry name" value="BCAA_transport"/>
</dbReference>
<dbReference type="InterPro" id="IPR028082">
    <property type="entry name" value="Peripla_BP_I"/>
</dbReference>
<name>A0A679I4F9_9RHOO</name>
<organism evidence="4 5">
    <name type="scientific">Fluviibacter phosphoraccumulans</name>
    <dbReference type="NCBI Taxonomy" id="1751046"/>
    <lineage>
        <taxon>Bacteria</taxon>
        <taxon>Pseudomonadati</taxon>
        <taxon>Pseudomonadota</taxon>
        <taxon>Betaproteobacteria</taxon>
        <taxon>Rhodocyclales</taxon>
        <taxon>Fluviibacteraceae</taxon>
        <taxon>Fluviibacter</taxon>
    </lineage>
</organism>
<dbReference type="OrthoDB" id="9794826at2"/>
<protein>
    <recommendedName>
        <fullName evidence="3">Leucine-binding protein domain-containing protein</fullName>
    </recommendedName>
</protein>
<proteinExistence type="inferred from homology"/>
<dbReference type="InterPro" id="IPR028081">
    <property type="entry name" value="Leu-bd"/>
</dbReference>
<evidence type="ECO:0000256" key="2">
    <source>
        <dbReference type="ARBA" id="ARBA00022729"/>
    </source>
</evidence>
<dbReference type="EMBL" id="AP022345">
    <property type="protein sequence ID" value="BBU69258.1"/>
    <property type="molecule type" value="Genomic_DNA"/>
</dbReference>
<sequence>MNKILTVILLFFAAGTVIAAAPVYIGFDGGYGQKSDTSAKAIELGAQIAIDEINARGGVLGGRPLALLTMDNQGLTMRGRDNYVSLAKQQDLIAVLGGKHSPVIVESIPDAQLMKVPYISVWGSANQITDTITSDSYMFRLSLKDEWGVAALLAQAVNVSTNRKVCVLLPNTAWGRSGERVLREKALGTKANLTSVNWYNWGDKEFKTQLDACTDSGATVILMIANEPEGAQIVKEVAQKPQNQRLPIVAHWGITGGDFAALTGNDLNLVDLSVIQTFSFVNNTRPKAISLSKKVMAAQGVKSPALIHSPVGVVQAYDTVYLLAEAVNQAKSTQGVRIRNALEHLSPYDGAIKRYAPAYTAANHDALDRRQVLFVRMKPDGAIIPIR</sequence>
<evidence type="ECO:0000313" key="4">
    <source>
        <dbReference type="EMBL" id="BBU69258.1"/>
    </source>
</evidence>